<keyword evidence="2" id="KW-1185">Reference proteome</keyword>
<dbReference type="Proteomes" id="UP001163321">
    <property type="component" value="Chromosome 7"/>
</dbReference>
<reference evidence="1 2" key="1">
    <citation type="journal article" date="2022" name="bioRxiv">
        <title>The genome of the oomycete Peronosclerospora sorghi, a cosmopolitan pathogen of maize and sorghum, is inflated with dispersed pseudogenes.</title>
        <authorList>
            <person name="Fletcher K."/>
            <person name="Martin F."/>
            <person name="Isakeit T."/>
            <person name="Cavanaugh K."/>
            <person name="Magill C."/>
            <person name="Michelmore R."/>
        </authorList>
    </citation>
    <scope>NUCLEOTIDE SEQUENCE [LARGE SCALE GENOMIC DNA]</scope>
    <source>
        <strain evidence="1">P6</strain>
    </source>
</reference>
<sequence>MFKRKTRTSSASIRPASERRPDGLNTVEAPPSGVSTKQKIRCLVTAETRDTFEGRKLLDFPTLSSFLDLPIVQTLQAKVTEFATDIMDAVAELNYHQHLLYKGVKADDYFKRLKIAEDVNPFKPEKRILSWAKYVRLRHNEESNKIIFAVLSRYEWEKPLPVMIVEAMEDEQLKPLVVELQEEQFRVWREKKVTQTELNQMLPNVDHSMVDQISEAYKKFSQAKDEGAGPSVKGKASALKQKTD</sequence>
<protein>
    <submittedName>
        <fullName evidence="1">Uncharacterized protein</fullName>
    </submittedName>
</protein>
<proteinExistence type="predicted"/>
<comment type="caution">
    <text evidence="1">The sequence shown here is derived from an EMBL/GenBank/DDBJ whole genome shotgun (WGS) entry which is preliminary data.</text>
</comment>
<evidence type="ECO:0000313" key="2">
    <source>
        <dbReference type="Proteomes" id="UP001163321"/>
    </source>
</evidence>
<name>A0ACC0VS88_9STRA</name>
<gene>
    <name evidence="1" type="ORF">PsorP6_014773</name>
</gene>
<organism evidence="1 2">
    <name type="scientific">Peronosclerospora sorghi</name>
    <dbReference type="NCBI Taxonomy" id="230839"/>
    <lineage>
        <taxon>Eukaryota</taxon>
        <taxon>Sar</taxon>
        <taxon>Stramenopiles</taxon>
        <taxon>Oomycota</taxon>
        <taxon>Peronosporomycetes</taxon>
        <taxon>Peronosporales</taxon>
        <taxon>Peronosporaceae</taxon>
        <taxon>Peronosclerospora</taxon>
    </lineage>
</organism>
<accession>A0ACC0VS88</accession>
<evidence type="ECO:0000313" key="1">
    <source>
        <dbReference type="EMBL" id="KAI9909354.1"/>
    </source>
</evidence>
<dbReference type="EMBL" id="CM047586">
    <property type="protein sequence ID" value="KAI9909354.1"/>
    <property type="molecule type" value="Genomic_DNA"/>
</dbReference>